<dbReference type="Pfam" id="PF01750">
    <property type="entry name" value="HycI"/>
    <property type="match status" value="1"/>
</dbReference>
<dbReference type="Gene3D" id="3.40.50.1450">
    <property type="entry name" value="HybD-like"/>
    <property type="match status" value="1"/>
</dbReference>
<evidence type="ECO:0000256" key="3">
    <source>
        <dbReference type="ARBA" id="ARBA00022750"/>
    </source>
</evidence>
<dbReference type="SUPFAM" id="SSF53163">
    <property type="entry name" value="HybD-like"/>
    <property type="match status" value="1"/>
</dbReference>
<proteinExistence type="inferred from homology"/>
<dbReference type="PANTHER" id="PTHR30302">
    <property type="entry name" value="HYDROGENASE 1 MATURATION PROTEASE"/>
    <property type="match status" value="1"/>
</dbReference>
<reference evidence="5 6" key="1">
    <citation type="submission" date="2018-04" db="EMBL/GenBank/DDBJ databases">
        <title>Novel Campyloabacter and Helicobacter Species and Strains.</title>
        <authorList>
            <person name="Mannion A.J."/>
            <person name="Shen Z."/>
            <person name="Fox J.G."/>
        </authorList>
    </citation>
    <scope>NUCLEOTIDE SEQUENCE [LARGE SCALE GENOMIC DNA]</scope>
    <source>
        <strain evidence="5 6">MIT 17-337</strain>
    </source>
</reference>
<dbReference type="AlphaFoldDB" id="A0A3D8IMV0"/>
<dbReference type="InterPro" id="IPR023430">
    <property type="entry name" value="Pept_HybD-like_dom_sf"/>
</dbReference>
<evidence type="ECO:0000313" key="6">
    <source>
        <dbReference type="Proteomes" id="UP000256379"/>
    </source>
</evidence>
<gene>
    <name evidence="5" type="ORF">CQA53_04125</name>
</gene>
<sequence>MDAKWQSESLIDGENKRKTEGENLIEFVDGGTLANMLIPLIVEYDWVLILDCVSVSGANIGDVFSFSFDKVPNFITWAGSAHEVEMLQTLHLTKLLGDLPPVYIIGIVPEVIGEETAFSLSQSLIKGAQIMESEAIKHIESLGFIATKKNNISLQEVANNSYKGFA</sequence>
<keyword evidence="4" id="KW-0378">Hydrolase</keyword>
<dbReference type="Proteomes" id="UP000256379">
    <property type="component" value="Unassembled WGS sequence"/>
</dbReference>
<keyword evidence="3" id="KW-0064">Aspartyl protease</keyword>
<dbReference type="GO" id="GO:0004190">
    <property type="term" value="F:aspartic-type endopeptidase activity"/>
    <property type="evidence" value="ECO:0007669"/>
    <property type="project" value="UniProtKB-KW"/>
</dbReference>
<name>A0A3D8IMV0_9HELI</name>
<keyword evidence="2" id="KW-0645">Protease</keyword>
<dbReference type="InterPro" id="IPR000671">
    <property type="entry name" value="Peptidase_A31"/>
</dbReference>
<dbReference type="GO" id="GO:0008047">
    <property type="term" value="F:enzyme activator activity"/>
    <property type="evidence" value="ECO:0007669"/>
    <property type="project" value="InterPro"/>
</dbReference>
<organism evidence="5 6">
    <name type="scientific">Helicobacter didelphidarum</name>
    <dbReference type="NCBI Taxonomy" id="2040648"/>
    <lineage>
        <taxon>Bacteria</taxon>
        <taxon>Pseudomonadati</taxon>
        <taxon>Campylobacterota</taxon>
        <taxon>Epsilonproteobacteria</taxon>
        <taxon>Campylobacterales</taxon>
        <taxon>Helicobacteraceae</taxon>
        <taxon>Helicobacter</taxon>
    </lineage>
</organism>
<protein>
    <submittedName>
        <fullName evidence="5">Hydrogenase expression/formation protein</fullName>
    </submittedName>
</protein>
<evidence type="ECO:0000256" key="2">
    <source>
        <dbReference type="ARBA" id="ARBA00022670"/>
    </source>
</evidence>
<evidence type="ECO:0000313" key="5">
    <source>
        <dbReference type="EMBL" id="RDU66265.1"/>
    </source>
</evidence>
<comment type="similarity">
    <text evidence="1">Belongs to the peptidase A31 family.</text>
</comment>
<evidence type="ECO:0000256" key="4">
    <source>
        <dbReference type="ARBA" id="ARBA00022801"/>
    </source>
</evidence>
<accession>A0A3D8IMV0</accession>
<evidence type="ECO:0000256" key="1">
    <source>
        <dbReference type="ARBA" id="ARBA00006814"/>
    </source>
</evidence>
<dbReference type="PANTHER" id="PTHR30302:SF1">
    <property type="entry name" value="HYDROGENASE 2 MATURATION PROTEASE"/>
    <property type="match status" value="1"/>
</dbReference>
<dbReference type="EMBL" id="NXLQ01000006">
    <property type="protein sequence ID" value="RDU66265.1"/>
    <property type="molecule type" value="Genomic_DNA"/>
</dbReference>
<dbReference type="OrthoDB" id="9792731at2"/>
<keyword evidence="6" id="KW-1185">Reference proteome</keyword>
<comment type="caution">
    <text evidence="5">The sequence shown here is derived from an EMBL/GenBank/DDBJ whole genome shotgun (WGS) entry which is preliminary data.</text>
</comment>
<dbReference type="GO" id="GO:0016485">
    <property type="term" value="P:protein processing"/>
    <property type="evidence" value="ECO:0007669"/>
    <property type="project" value="TreeGrafter"/>
</dbReference>
<dbReference type="NCBIfam" id="TIGR00072">
    <property type="entry name" value="hydrog_prot"/>
    <property type="match status" value="1"/>
</dbReference>